<reference evidence="2" key="1">
    <citation type="journal article" date="2012" name="J. Bacteriol.">
        <title>Genome sequence of the haloalkaliphilic methanotrophic bacterium Methylomicrobium alcaliphilum 20Z.</title>
        <authorList>
            <person name="Vuilleumier S."/>
            <person name="Khmelenina V.N."/>
            <person name="Bringel F."/>
            <person name="Reshetnikov A.S."/>
            <person name="Lajus A."/>
            <person name="Mangenot S."/>
            <person name="Rouy Z."/>
            <person name="Op den Camp H.J."/>
            <person name="Jetten M.S."/>
            <person name="Dispirito A.A."/>
            <person name="Dunfield P."/>
            <person name="Klotz M.G."/>
            <person name="Semrau J.D."/>
            <person name="Stein L.Y."/>
            <person name="Barbe V."/>
            <person name="Medigue C."/>
            <person name="Trotsenko Y.A."/>
            <person name="Kalyuzhnaya M.G."/>
        </authorList>
    </citation>
    <scope>NUCLEOTIDE SEQUENCE [LARGE SCALE GENOMIC DNA]</scope>
    <source>
        <strain evidence="2">DSM 19304 / NCIMB 14124 / VKM B-2133 / 20Z</strain>
    </source>
</reference>
<sequence length="155" mass="17406">MSDFLFNDSHIHWQTLANIEYLQYSILDIDEQRHIADVLFKFAANRQIVLHRHKALNKTFVIQGEHRLYQADGSIKEIRPVGQYTSSPASDEPHREGGGEVDAIVLFSIRGGDGVLYEILDNAQNIIGELSWQDLIDLYAAQELLALISTAPGSS</sequence>
<dbReference type="Proteomes" id="UP000008315">
    <property type="component" value="Chromosome"/>
</dbReference>
<accession>G4T3M2</accession>
<dbReference type="PATRIC" id="fig|271065.3.peg.2116"/>
<dbReference type="HOGENOM" id="CLU_123338_0_0_6"/>
<gene>
    <name evidence="1" type="ordered locus">MEALZ_2058</name>
</gene>
<name>G4T3M2_META2</name>
<evidence type="ECO:0008006" key="3">
    <source>
        <dbReference type="Google" id="ProtNLM"/>
    </source>
</evidence>
<keyword evidence="2" id="KW-1185">Reference proteome</keyword>
<organism evidence="1 2">
    <name type="scientific">Methylotuvimicrobium alcaliphilum (strain DSM 19304 / NCIMB 14124 / VKM B-2133 / 20Z)</name>
    <name type="common">Methylomicrobium alcaliphilum</name>
    <dbReference type="NCBI Taxonomy" id="1091494"/>
    <lineage>
        <taxon>Bacteria</taxon>
        <taxon>Pseudomonadati</taxon>
        <taxon>Pseudomonadota</taxon>
        <taxon>Gammaproteobacteria</taxon>
        <taxon>Methylococcales</taxon>
        <taxon>Methylococcaceae</taxon>
        <taxon>Methylotuvimicrobium</taxon>
    </lineage>
</organism>
<protein>
    <recommendedName>
        <fullName evidence="3">ChrR-like cupin domain-containing protein</fullName>
    </recommendedName>
</protein>
<evidence type="ECO:0000313" key="1">
    <source>
        <dbReference type="EMBL" id="CCE23744.1"/>
    </source>
</evidence>
<dbReference type="SUPFAM" id="SSF51182">
    <property type="entry name" value="RmlC-like cupins"/>
    <property type="match status" value="1"/>
</dbReference>
<dbReference type="InterPro" id="IPR011051">
    <property type="entry name" value="RmlC_Cupin_sf"/>
</dbReference>
<dbReference type="InterPro" id="IPR014710">
    <property type="entry name" value="RmlC-like_jellyroll"/>
</dbReference>
<dbReference type="AlphaFoldDB" id="G4T3M2"/>
<dbReference type="EMBL" id="FO082060">
    <property type="protein sequence ID" value="CCE23744.1"/>
    <property type="molecule type" value="Genomic_DNA"/>
</dbReference>
<evidence type="ECO:0000313" key="2">
    <source>
        <dbReference type="Proteomes" id="UP000008315"/>
    </source>
</evidence>
<dbReference type="STRING" id="1091494.MEALZ_2058"/>
<dbReference type="Gene3D" id="2.60.120.10">
    <property type="entry name" value="Jelly Rolls"/>
    <property type="match status" value="1"/>
</dbReference>
<dbReference type="RefSeq" id="WP_014148536.1">
    <property type="nucleotide sequence ID" value="NC_016112.1"/>
</dbReference>
<proteinExistence type="predicted"/>
<dbReference type="KEGG" id="mah:MEALZ_2058"/>